<protein>
    <submittedName>
        <fullName evidence="6">Ribosomal protein S13</fullName>
    </submittedName>
</protein>
<organism evidence="6">
    <name type="scientific">Pteridomonas danica</name>
    <dbReference type="NCBI Taxonomy" id="38822"/>
    <lineage>
        <taxon>Eukaryota</taxon>
        <taxon>Sar</taxon>
        <taxon>Stramenopiles</taxon>
        <taxon>Ochrophyta</taxon>
        <taxon>Dictyochophyceae</taxon>
        <taxon>Pedinellales</taxon>
        <taxon>Pteridomonas</taxon>
    </lineage>
</organism>
<keyword evidence="6" id="KW-0934">Plastid</keyword>
<accession>A0A7T1C548</accession>
<dbReference type="EMBL" id="MT909785">
    <property type="protein sequence ID" value="QPM99319.1"/>
    <property type="molecule type" value="Genomic_DNA"/>
</dbReference>
<sequence>MIQLFGLTLNTNKKIKNSLLNIYGLGFSSIKDILLKANINPNKKIIELSKMHLIRVRKIIENYFIIQKFVQRIIRTNILKLIRIKSRRGKRHQAMLPVHGQRTRTNARTRRGKKKTISNKNA</sequence>
<dbReference type="Gene3D" id="1.10.8.50">
    <property type="match status" value="1"/>
</dbReference>
<dbReference type="SUPFAM" id="SSF46946">
    <property type="entry name" value="S13-like H2TH domain"/>
    <property type="match status" value="1"/>
</dbReference>
<gene>
    <name evidence="6" type="primary">rps13</name>
</gene>
<keyword evidence="6" id="KW-0150">Chloroplast</keyword>
<dbReference type="PANTHER" id="PTHR10871">
    <property type="entry name" value="30S RIBOSOMAL PROTEIN S13/40S RIBOSOMAL PROTEIN S18"/>
    <property type="match status" value="1"/>
</dbReference>
<feature type="region of interest" description="Disordered" evidence="5">
    <location>
        <begin position="92"/>
        <end position="122"/>
    </location>
</feature>
<dbReference type="GeneID" id="65316659"/>
<dbReference type="AlphaFoldDB" id="A0A7T1C548"/>
<evidence type="ECO:0000256" key="2">
    <source>
        <dbReference type="ARBA" id="ARBA00022980"/>
    </source>
</evidence>
<dbReference type="InterPro" id="IPR001892">
    <property type="entry name" value="Ribosomal_uS13"/>
</dbReference>
<dbReference type="PROSITE" id="PS50159">
    <property type="entry name" value="RIBOSOMAL_S13_2"/>
    <property type="match status" value="1"/>
</dbReference>
<dbReference type="InterPro" id="IPR010979">
    <property type="entry name" value="Ribosomal_uS13-like_H2TH"/>
</dbReference>
<comment type="similarity">
    <text evidence="1 4">Belongs to the universal ribosomal protein uS13 family.</text>
</comment>
<evidence type="ECO:0000256" key="3">
    <source>
        <dbReference type="ARBA" id="ARBA00023274"/>
    </source>
</evidence>
<dbReference type="RefSeq" id="YP_010117098.1">
    <property type="nucleotide sequence ID" value="NC_056103.1"/>
</dbReference>
<proteinExistence type="inferred from homology"/>
<feature type="compositionally biased region" description="Basic residues" evidence="5">
    <location>
        <begin position="101"/>
        <end position="122"/>
    </location>
</feature>
<keyword evidence="3 4" id="KW-0687">Ribonucleoprotein</keyword>
<name>A0A7T1C548_9STRA</name>
<dbReference type="GO" id="GO:0015935">
    <property type="term" value="C:small ribosomal subunit"/>
    <property type="evidence" value="ECO:0007669"/>
    <property type="project" value="TreeGrafter"/>
</dbReference>
<reference evidence="6" key="1">
    <citation type="journal article" date="2021" name="Front. Plant Sci.">
        <title>Highly Reduced Plastid Genomes of the Non-photosynthetic Dictyochophyceans Pteridomonas spp. (Ochrophyta, SAR) Are Retained for tRNA-Glu-Based Organellar Heme Biosynthesis.</title>
        <authorList>
            <person name="Kayama M."/>
            <person name="Maciszewski K."/>
            <person name="Yabuki A."/>
            <person name="Miyashita H."/>
            <person name="Karnkowska A."/>
            <person name="Kamikawa R."/>
        </authorList>
    </citation>
    <scope>NUCLEOTIDE SEQUENCE</scope>
    <source>
        <strain evidence="6">NY0221</strain>
    </source>
</reference>
<dbReference type="GO" id="GO:0003735">
    <property type="term" value="F:structural constituent of ribosome"/>
    <property type="evidence" value="ECO:0007669"/>
    <property type="project" value="InterPro"/>
</dbReference>
<dbReference type="PANTHER" id="PTHR10871:SF1">
    <property type="entry name" value="SMALL RIBOSOMAL SUBUNIT PROTEIN US13M"/>
    <property type="match status" value="1"/>
</dbReference>
<dbReference type="Gene3D" id="4.10.910.10">
    <property type="entry name" value="30s ribosomal protein s13, domain 2"/>
    <property type="match status" value="1"/>
</dbReference>
<dbReference type="InterPro" id="IPR027437">
    <property type="entry name" value="Rbsml_uS13_C"/>
</dbReference>
<dbReference type="PIRSF" id="PIRSF002134">
    <property type="entry name" value="Ribosomal_S13"/>
    <property type="match status" value="1"/>
</dbReference>
<evidence type="ECO:0000256" key="5">
    <source>
        <dbReference type="SAM" id="MobiDB-lite"/>
    </source>
</evidence>
<dbReference type="GO" id="GO:0006412">
    <property type="term" value="P:translation"/>
    <property type="evidence" value="ECO:0007669"/>
    <property type="project" value="InterPro"/>
</dbReference>
<evidence type="ECO:0000256" key="4">
    <source>
        <dbReference type="RuleBase" id="RU003830"/>
    </source>
</evidence>
<dbReference type="Pfam" id="PF00416">
    <property type="entry name" value="Ribosomal_S13"/>
    <property type="match status" value="1"/>
</dbReference>
<keyword evidence="2 4" id="KW-0689">Ribosomal protein</keyword>
<geneLocation type="chloroplast" evidence="6"/>
<evidence type="ECO:0000256" key="1">
    <source>
        <dbReference type="ARBA" id="ARBA00008080"/>
    </source>
</evidence>
<evidence type="ECO:0000313" key="6">
    <source>
        <dbReference type="EMBL" id="QPM99319.1"/>
    </source>
</evidence>
<dbReference type="GO" id="GO:0005829">
    <property type="term" value="C:cytosol"/>
    <property type="evidence" value="ECO:0007669"/>
    <property type="project" value="TreeGrafter"/>
</dbReference>
<dbReference type="GO" id="GO:0003723">
    <property type="term" value="F:RNA binding"/>
    <property type="evidence" value="ECO:0007669"/>
    <property type="project" value="InterPro"/>
</dbReference>